<dbReference type="EMBL" id="JASBNA010000120">
    <property type="protein sequence ID" value="KAK7676360.1"/>
    <property type="molecule type" value="Genomic_DNA"/>
</dbReference>
<dbReference type="AlphaFoldDB" id="A0AAW0FIA1"/>
<proteinExistence type="predicted"/>
<organism evidence="2 3">
    <name type="scientific">Cerrena zonata</name>
    <dbReference type="NCBI Taxonomy" id="2478898"/>
    <lineage>
        <taxon>Eukaryota</taxon>
        <taxon>Fungi</taxon>
        <taxon>Dikarya</taxon>
        <taxon>Basidiomycota</taxon>
        <taxon>Agaricomycotina</taxon>
        <taxon>Agaricomycetes</taxon>
        <taxon>Polyporales</taxon>
        <taxon>Cerrenaceae</taxon>
        <taxon>Cerrena</taxon>
    </lineage>
</organism>
<feature type="region of interest" description="Disordered" evidence="1">
    <location>
        <begin position="501"/>
        <end position="537"/>
    </location>
</feature>
<evidence type="ECO:0000313" key="3">
    <source>
        <dbReference type="Proteomes" id="UP001385951"/>
    </source>
</evidence>
<feature type="region of interest" description="Disordered" evidence="1">
    <location>
        <begin position="581"/>
        <end position="626"/>
    </location>
</feature>
<feature type="compositionally biased region" description="Acidic residues" evidence="1">
    <location>
        <begin position="581"/>
        <end position="596"/>
    </location>
</feature>
<dbReference type="Proteomes" id="UP001385951">
    <property type="component" value="Unassembled WGS sequence"/>
</dbReference>
<reference evidence="2 3" key="1">
    <citation type="submission" date="2022-09" db="EMBL/GenBank/DDBJ databases">
        <authorList>
            <person name="Palmer J.M."/>
        </authorList>
    </citation>
    <scope>NUCLEOTIDE SEQUENCE [LARGE SCALE GENOMIC DNA]</scope>
    <source>
        <strain evidence="2 3">DSM 7382</strain>
    </source>
</reference>
<evidence type="ECO:0000256" key="1">
    <source>
        <dbReference type="SAM" id="MobiDB-lite"/>
    </source>
</evidence>
<keyword evidence="3" id="KW-1185">Reference proteome</keyword>
<protein>
    <submittedName>
        <fullName evidence="2">Uncharacterized protein</fullName>
    </submittedName>
</protein>
<name>A0AAW0FIA1_9APHY</name>
<feature type="compositionally biased region" description="Polar residues" evidence="1">
    <location>
        <begin position="508"/>
        <end position="520"/>
    </location>
</feature>
<gene>
    <name evidence="2" type="ORF">QCA50_020664</name>
</gene>
<evidence type="ECO:0000313" key="2">
    <source>
        <dbReference type="EMBL" id="KAK7676360.1"/>
    </source>
</evidence>
<feature type="compositionally biased region" description="Acidic residues" evidence="1">
    <location>
        <begin position="609"/>
        <end position="620"/>
    </location>
</feature>
<sequence>MRHKYNIQQPGNTYVYIFDSSTNGYRLAKKFESIHKGIPQGPLSKMKELGLQQMKRGDWLFARDLYAGGDAKDDLVQAFVPQDGRICCTTLDEVERAKQKALGPRESRIRKVGSLPVEQYEDGTPIQSVHSSERCYPLGVTCEKQTVYSAPNANSKIKNSKEDDGTRLRMEVLKTTTQVYLEGWEEAPEHMRDTIADMTDMLAMPHIGSPENKWCSSVQLNIAQPRRYDSTEGLVEQGFFGGIHRDLGDLICSMSGMVSLSDHPRNYQGGRFHLISLGIYVVLDQIDVFYFVGHHLHGGTPLLAPEGEEEIKDWAYRCVVIFYPSSKMISGSTQVFMAGSGVRGEPVMLPREVFSYDPPRPFTSHANFFTDGAMFTSEKDHFTTSMHMLTLYIHHLLRQLPYEVHFDSIKFADCISTFTSEPWAHAPAKVINTDYTPEPSVALPDRHTINYPPSSQFPSRQNIISKFVNTLYIPYAKAMPHMAMDGIIECMPAVLKPTDPKDNLNILRPTTNNDSRTQEPAQREGPRSQKKTAHKPHDMILASTAHHFKRMARRNDQQKAHTRAGINEIIRAANAKVIESDFDNGDLGDDEDEENVPQEQQPRLNRTESDEDEDDDENDPQDPSNLTGIIFEYAVYLFVSDLRTNSDKRSRLENEEDKEDDIDEDDFDLDKELLNLHEQPSKSTSKLKIIQYDESSDEDEFEGESIFETVQYKNLFNIINYDTIKDRETTVLEALHNIGKVEQNSTSILKLLEDLDEEANRQVVSETIICKIPQYIKALDLLRTKESINSSILLLTYQRILMVEAQIYNFVLSLCLPMARTYLQDHHTHFIQSFDDLCPCFTKAH</sequence>
<comment type="caution">
    <text evidence="2">The sequence shown here is derived from an EMBL/GenBank/DDBJ whole genome shotgun (WGS) entry which is preliminary data.</text>
</comment>
<accession>A0AAW0FIA1</accession>